<evidence type="ECO:0000259" key="2">
    <source>
        <dbReference type="SMART" id="SM00507"/>
    </source>
</evidence>
<reference evidence="3 4" key="1">
    <citation type="submission" date="2017-08" db="EMBL/GenBank/DDBJ databases">
        <authorList>
            <person name="de Groot N.N."/>
        </authorList>
    </citation>
    <scope>NUCLEOTIDE SEQUENCE [LARGE SCALE GENOMIC DNA]</scope>
    <source>
        <strain evidence="3 4">NBT06-6</strain>
    </source>
</reference>
<dbReference type="InterPro" id="IPR002711">
    <property type="entry name" value="HNH"/>
</dbReference>
<dbReference type="SMART" id="SM00507">
    <property type="entry name" value="HNHc"/>
    <property type="match status" value="1"/>
</dbReference>
<feature type="domain" description="HNH nuclease" evidence="2">
    <location>
        <begin position="322"/>
        <end position="374"/>
    </location>
</feature>
<dbReference type="Pfam" id="PF02720">
    <property type="entry name" value="DUF222"/>
    <property type="match status" value="1"/>
</dbReference>
<sequence length="432" mass="47931">MAESPKHPSPENLENAIADDESVEQEPPIVSCAITQFADRIASTFGRMTRQKAALLRDIGIFDKLRLARRLGATTTAQWLIRRLGISKSTAHEYVSIARDLMCYSLLAEAFHEGDVNYSKVRLLLPYLKHNDEAELVELAIKLGYHELEAELAWRQREGEEGESKPSSYVRIAERKNGRFGLWADLSPLEGAKVAAALKIGELSYYDVDLAEVVEQDGVDEALKEMTNQSGFGLPVGKAMLAAFMGMVNVVRSKPKNPLRAPGAHVNIVTTTDGRAYMPNGVGEASISIAHAVSNAIVRVNEVNDQGLIINTSKSARLANDAQLNALMTMWGSECAVPGCTHTRFIEVHHVEDWALGGETTMENLLPLCSACHSLVTEGHTRIIKDADDVHFVFPDGTRFISPSYQRPYRDDNAMTMREYEDLWIEEYERLG</sequence>
<protein>
    <recommendedName>
        <fullName evidence="2">HNH nuclease domain-containing protein</fullName>
    </recommendedName>
</protein>
<dbReference type="GO" id="GO:0004519">
    <property type="term" value="F:endonuclease activity"/>
    <property type="evidence" value="ECO:0007669"/>
    <property type="project" value="InterPro"/>
</dbReference>
<evidence type="ECO:0000256" key="1">
    <source>
        <dbReference type="ARBA" id="ARBA00023450"/>
    </source>
</evidence>
<dbReference type="AlphaFoldDB" id="A0A269PF80"/>
<dbReference type="EMBL" id="NQMQ01000007">
    <property type="protein sequence ID" value="PAJ70692.1"/>
    <property type="molecule type" value="Genomic_DNA"/>
</dbReference>
<dbReference type="InterPro" id="IPR003615">
    <property type="entry name" value="HNH_nuc"/>
</dbReference>
<proteinExistence type="inferred from homology"/>
<comment type="caution">
    <text evidence="3">The sequence shown here is derived from an EMBL/GenBank/DDBJ whole genome shotgun (WGS) entry which is preliminary data.</text>
</comment>
<dbReference type="GO" id="GO:0008270">
    <property type="term" value="F:zinc ion binding"/>
    <property type="evidence" value="ECO:0007669"/>
    <property type="project" value="InterPro"/>
</dbReference>
<evidence type="ECO:0000313" key="3">
    <source>
        <dbReference type="EMBL" id="PAJ70692.1"/>
    </source>
</evidence>
<dbReference type="GO" id="GO:0003676">
    <property type="term" value="F:nucleic acid binding"/>
    <property type="evidence" value="ECO:0007669"/>
    <property type="project" value="InterPro"/>
</dbReference>
<gene>
    <name evidence="3" type="ORF">CIG21_03135</name>
</gene>
<dbReference type="InterPro" id="IPR003870">
    <property type="entry name" value="DUF222"/>
</dbReference>
<accession>A0A269PF80</accession>
<comment type="similarity">
    <text evidence="1">Belongs to the Rv1128c/1148c/1588c/1702c/1945/3466 family.</text>
</comment>
<evidence type="ECO:0000313" key="4">
    <source>
        <dbReference type="Proteomes" id="UP000215771"/>
    </source>
</evidence>
<organism evidence="3 4">
    <name type="scientific">Corynebacterium hadale</name>
    <dbReference type="NCBI Taxonomy" id="2026255"/>
    <lineage>
        <taxon>Bacteria</taxon>
        <taxon>Bacillati</taxon>
        <taxon>Actinomycetota</taxon>
        <taxon>Actinomycetes</taxon>
        <taxon>Mycobacteriales</taxon>
        <taxon>Corynebacteriaceae</taxon>
        <taxon>Corynebacterium</taxon>
    </lineage>
</organism>
<dbReference type="Proteomes" id="UP000215771">
    <property type="component" value="Unassembled WGS sequence"/>
</dbReference>
<dbReference type="Pfam" id="PF01844">
    <property type="entry name" value="HNH"/>
    <property type="match status" value="1"/>
</dbReference>
<name>A0A269PF80_9CORY</name>
<dbReference type="CDD" id="cd00085">
    <property type="entry name" value="HNHc"/>
    <property type="match status" value="1"/>
</dbReference>
<dbReference type="Gene3D" id="1.10.30.50">
    <property type="match status" value="1"/>
</dbReference>